<keyword evidence="3" id="KW-1185">Reference proteome</keyword>
<evidence type="ECO:0000313" key="2">
    <source>
        <dbReference type="EMBL" id="MDA2809520.1"/>
    </source>
</evidence>
<evidence type="ECO:0000256" key="1">
    <source>
        <dbReference type="SAM" id="Phobius"/>
    </source>
</evidence>
<organism evidence="2 3">
    <name type="scientific">Nocardiopsis endophytica</name>
    <dbReference type="NCBI Taxonomy" id="3018445"/>
    <lineage>
        <taxon>Bacteria</taxon>
        <taxon>Bacillati</taxon>
        <taxon>Actinomycetota</taxon>
        <taxon>Actinomycetes</taxon>
        <taxon>Streptosporangiales</taxon>
        <taxon>Nocardiopsidaceae</taxon>
        <taxon>Nocardiopsis</taxon>
    </lineage>
</organism>
<protein>
    <submittedName>
        <fullName evidence="2">Uncharacterized protein</fullName>
    </submittedName>
</protein>
<sequence>MCAAGLPVAAVLVAYRRGLHVPGAPLVKSALPEYVEALPWFAHGLWVGVLMLLASSVLLSFPERARTRWLVCALAGATVLAAALAGAST</sequence>
<dbReference type="Proteomes" id="UP001527866">
    <property type="component" value="Unassembled WGS sequence"/>
</dbReference>
<comment type="caution">
    <text evidence="2">The sequence shown here is derived from an EMBL/GenBank/DDBJ whole genome shotgun (WGS) entry which is preliminary data.</text>
</comment>
<accession>A0ABT4TXU9</accession>
<keyword evidence="1" id="KW-0472">Membrane</keyword>
<reference evidence="2 3" key="1">
    <citation type="submission" date="2023-01" db="EMBL/GenBank/DDBJ databases">
        <title>Draft genome sequence of Nocardiopsis sp. RSe5-2 isolated from halophytes.</title>
        <authorList>
            <person name="Duangmal K."/>
            <person name="Chantavorakit T."/>
        </authorList>
    </citation>
    <scope>NUCLEOTIDE SEQUENCE [LARGE SCALE GENOMIC DNA]</scope>
    <source>
        <strain evidence="2 3">RSe5-2</strain>
    </source>
</reference>
<keyword evidence="1" id="KW-1133">Transmembrane helix</keyword>
<feature type="transmembrane region" description="Helical" evidence="1">
    <location>
        <begin position="68"/>
        <end position="87"/>
    </location>
</feature>
<keyword evidence="1" id="KW-0812">Transmembrane</keyword>
<evidence type="ECO:0000313" key="3">
    <source>
        <dbReference type="Proteomes" id="UP001527866"/>
    </source>
</evidence>
<dbReference type="RefSeq" id="WP_270683425.1">
    <property type="nucleotide sequence ID" value="NZ_JAQFWQ010000004.1"/>
</dbReference>
<gene>
    <name evidence="2" type="ORF">O4J56_02610</name>
</gene>
<dbReference type="EMBL" id="JAQFWQ010000004">
    <property type="protein sequence ID" value="MDA2809520.1"/>
    <property type="molecule type" value="Genomic_DNA"/>
</dbReference>
<proteinExistence type="predicted"/>
<name>A0ABT4TXU9_9ACTN</name>
<feature type="transmembrane region" description="Helical" evidence="1">
    <location>
        <begin position="40"/>
        <end position="61"/>
    </location>
</feature>